<feature type="compositionally biased region" description="Basic and acidic residues" evidence="2">
    <location>
        <begin position="202"/>
        <end position="212"/>
    </location>
</feature>
<evidence type="ECO:0000256" key="1">
    <source>
        <dbReference type="ARBA" id="ARBA00006817"/>
    </source>
</evidence>
<gene>
    <name evidence="4" type="ORF">KFL_003480190</name>
</gene>
<feature type="domain" description="Activator of Hsp90 ATPase AHSA1-like N-terminal" evidence="3">
    <location>
        <begin position="29"/>
        <end position="166"/>
    </location>
</feature>
<sequence length="354" mass="38351">MAKMGEGDKRWIVSERQDGRNVNNYHWTEKDCLPWSQRRLGELLSGIQMLQGEGGCWAKTTTLDSCKGDAYINIRKGKMIPGYELTVKLAWEGEVRDGEGAAVARARGAIVIPYLADENADEDPEIKVSVAEGAGPAGTRLRDAVVSKGRPLIAEALRMFVKEFAAGGAAKDEVKGTVPAATSAKPSASSAGVSNSGASSKGEAEKGSEQKGGKAGTKSIKMTQKFYCRARDVFEALLDERRVKAFTQSNASIAAEKGRAFSLFDGAVTGVVQDVVPYELIIQKWRFSNWPDGVYSTVCLTLEEPEEGTTLVKLSQTDIPDEDRYGNGGIVETAEHGWRELIFQKIRVVFGYGA</sequence>
<dbReference type="GO" id="GO:0001671">
    <property type="term" value="F:ATPase activator activity"/>
    <property type="evidence" value="ECO:0000318"/>
    <property type="project" value="GO_Central"/>
</dbReference>
<reference evidence="4 5" key="1">
    <citation type="journal article" date="2014" name="Nat. Commun.">
        <title>Klebsormidium flaccidum genome reveals primary factors for plant terrestrial adaptation.</title>
        <authorList>
            <person name="Hori K."/>
            <person name="Maruyama F."/>
            <person name="Fujisawa T."/>
            <person name="Togashi T."/>
            <person name="Yamamoto N."/>
            <person name="Seo M."/>
            <person name="Sato S."/>
            <person name="Yamada T."/>
            <person name="Mori H."/>
            <person name="Tajima N."/>
            <person name="Moriyama T."/>
            <person name="Ikeuchi M."/>
            <person name="Watanabe M."/>
            <person name="Wada H."/>
            <person name="Kobayashi K."/>
            <person name="Saito M."/>
            <person name="Masuda T."/>
            <person name="Sasaki-Sekimoto Y."/>
            <person name="Mashiguchi K."/>
            <person name="Awai K."/>
            <person name="Shimojima M."/>
            <person name="Masuda S."/>
            <person name="Iwai M."/>
            <person name="Nobusawa T."/>
            <person name="Narise T."/>
            <person name="Kondo S."/>
            <person name="Saito H."/>
            <person name="Sato R."/>
            <person name="Murakawa M."/>
            <person name="Ihara Y."/>
            <person name="Oshima-Yamada Y."/>
            <person name="Ohtaka K."/>
            <person name="Satoh M."/>
            <person name="Sonobe K."/>
            <person name="Ishii M."/>
            <person name="Ohtani R."/>
            <person name="Kanamori-Sato M."/>
            <person name="Honoki R."/>
            <person name="Miyazaki D."/>
            <person name="Mochizuki H."/>
            <person name="Umetsu J."/>
            <person name="Higashi K."/>
            <person name="Shibata D."/>
            <person name="Kamiya Y."/>
            <person name="Sato N."/>
            <person name="Nakamura Y."/>
            <person name="Tabata S."/>
            <person name="Ida S."/>
            <person name="Kurokawa K."/>
            <person name="Ohta H."/>
        </authorList>
    </citation>
    <scope>NUCLEOTIDE SEQUENCE [LARGE SCALE GENOMIC DNA]</scope>
    <source>
        <strain evidence="4 5">NIES-2285</strain>
    </source>
</reference>
<feature type="region of interest" description="Disordered" evidence="2">
    <location>
        <begin position="181"/>
        <end position="217"/>
    </location>
</feature>
<name>A0A1Y1I8R4_KLENI</name>
<dbReference type="InterPro" id="IPR023393">
    <property type="entry name" value="START-like_dom_sf"/>
</dbReference>
<accession>A0A1Y1I8R4</accession>
<dbReference type="OrthoDB" id="567237at2759"/>
<dbReference type="GO" id="GO:0006457">
    <property type="term" value="P:protein folding"/>
    <property type="evidence" value="ECO:0000318"/>
    <property type="project" value="GO_Central"/>
</dbReference>
<evidence type="ECO:0000256" key="2">
    <source>
        <dbReference type="SAM" id="MobiDB-lite"/>
    </source>
</evidence>
<dbReference type="InterPro" id="IPR013538">
    <property type="entry name" value="ASHA1/2-like_C"/>
</dbReference>
<feature type="compositionally biased region" description="Low complexity" evidence="2">
    <location>
        <begin position="181"/>
        <end position="201"/>
    </location>
</feature>
<dbReference type="Gene3D" id="3.30.530.20">
    <property type="match status" value="1"/>
</dbReference>
<dbReference type="AlphaFoldDB" id="A0A1Y1I8R4"/>
<dbReference type="InterPro" id="IPR015310">
    <property type="entry name" value="AHSA1-like_N"/>
</dbReference>
<evidence type="ECO:0000313" key="4">
    <source>
        <dbReference type="EMBL" id="GAQ87375.1"/>
    </source>
</evidence>
<comment type="similarity">
    <text evidence="1">Belongs to the AHA1 family.</text>
</comment>
<dbReference type="SUPFAM" id="SSF103111">
    <property type="entry name" value="Activator of Hsp90 ATPase, Aha1"/>
    <property type="match status" value="1"/>
</dbReference>
<organism evidence="4 5">
    <name type="scientific">Klebsormidium nitens</name>
    <name type="common">Green alga</name>
    <name type="synonym">Ulothrix nitens</name>
    <dbReference type="NCBI Taxonomy" id="105231"/>
    <lineage>
        <taxon>Eukaryota</taxon>
        <taxon>Viridiplantae</taxon>
        <taxon>Streptophyta</taxon>
        <taxon>Klebsormidiophyceae</taxon>
        <taxon>Klebsormidiales</taxon>
        <taxon>Klebsormidiaceae</taxon>
        <taxon>Klebsormidium</taxon>
    </lineage>
</organism>
<dbReference type="STRING" id="105231.A0A1Y1I8R4"/>
<dbReference type="OMA" id="GDCEVNQ"/>
<keyword evidence="5" id="KW-1185">Reference proteome</keyword>
<dbReference type="CDD" id="cd08892">
    <property type="entry name" value="SRPBCC_Aha1"/>
    <property type="match status" value="1"/>
</dbReference>
<protein>
    <submittedName>
        <fullName evidence="4">Aha1 domain-containing protein</fullName>
    </submittedName>
</protein>
<dbReference type="Gene3D" id="3.15.10.20">
    <property type="entry name" value="Activator of Hsp90 ATPase Aha1, N-terminal domain"/>
    <property type="match status" value="1"/>
</dbReference>
<evidence type="ECO:0000259" key="3">
    <source>
        <dbReference type="SMART" id="SM01000"/>
    </source>
</evidence>
<dbReference type="InterPro" id="IPR036338">
    <property type="entry name" value="Aha1"/>
</dbReference>
<dbReference type="PANTHER" id="PTHR13009:SF8">
    <property type="entry name" value="AHA1 DOMAIN-CONTAINING PROTEIN"/>
    <property type="match status" value="1"/>
</dbReference>
<dbReference type="Proteomes" id="UP000054558">
    <property type="component" value="Unassembled WGS sequence"/>
</dbReference>
<dbReference type="Pfam" id="PF09229">
    <property type="entry name" value="Aha1_N"/>
    <property type="match status" value="1"/>
</dbReference>
<evidence type="ECO:0000313" key="5">
    <source>
        <dbReference type="Proteomes" id="UP000054558"/>
    </source>
</evidence>
<dbReference type="GO" id="GO:0005829">
    <property type="term" value="C:cytosol"/>
    <property type="evidence" value="ECO:0000318"/>
    <property type="project" value="GO_Central"/>
</dbReference>
<dbReference type="EMBL" id="DF237297">
    <property type="protein sequence ID" value="GAQ87375.1"/>
    <property type="molecule type" value="Genomic_DNA"/>
</dbReference>
<dbReference type="Pfam" id="PF08327">
    <property type="entry name" value="AHSA1"/>
    <property type="match status" value="1"/>
</dbReference>
<dbReference type="PANTHER" id="PTHR13009">
    <property type="entry name" value="HEAT SHOCK PROTEIN 90 HSP90 CO-CHAPERONE AHA-1"/>
    <property type="match status" value="1"/>
</dbReference>
<dbReference type="SUPFAM" id="SSF55961">
    <property type="entry name" value="Bet v1-like"/>
    <property type="match status" value="1"/>
</dbReference>
<dbReference type="SMART" id="SM01000">
    <property type="entry name" value="Aha1_N"/>
    <property type="match status" value="1"/>
</dbReference>
<dbReference type="GO" id="GO:0051087">
    <property type="term" value="F:protein-folding chaperone binding"/>
    <property type="evidence" value="ECO:0007669"/>
    <property type="project" value="InterPro"/>
</dbReference>
<proteinExistence type="inferred from homology"/>